<evidence type="ECO:0000256" key="2">
    <source>
        <dbReference type="SAM" id="SignalP"/>
    </source>
</evidence>
<feature type="coiled-coil region" evidence="1">
    <location>
        <begin position="54"/>
        <end position="81"/>
    </location>
</feature>
<dbReference type="Proteomes" id="UP001597357">
    <property type="component" value="Unassembled WGS sequence"/>
</dbReference>
<accession>A0ABW5SBR3</accession>
<keyword evidence="2" id="KW-0732">Signal</keyword>
<name>A0ABW5SBR3_9FLAO</name>
<feature type="chain" id="PRO_5047502782" evidence="2">
    <location>
        <begin position="21"/>
        <end position="359"/>
    </location>
</feature>
<reference evidence="4" key="1">
    <citation type="journal article" date="2019" name="Int. J. Syst. Evol. Microbiol.">
        <title>The Global Catalogue of Microorganisms (GCM) 10K type strain sequencing project: providing services to taxonomists for standard genome sequencing and annotation.</title>
        <authorList>
            <consortium name="The Broad Institute Genomics Platform"/>
            <consortium name="The Broad Institute Genome Sequencing Center for Infectious Disease"/>
            <person name="Wu L."/>
            <person name="Ma J."/>
        </authorList>
    </citation>
    <scope>NUCLEOTIDE SEQUENCE [LARGE SCALE GENOMIC DNA]</scope>
    <source>
        <strain evidence="4">KCTC 42255</strain>
    </source>
</reference>
<keyword evidence="1" id="KW-0175">Coiled coil</keyword>
<organism evidence="3 4">
    <name type="scientific">Mesonia sediminis</name>
    <dbReference type="NCBI Taxonomy" id="1703946"/>
    <lineage>
        <taxon>Bacteria</taxon>
        <taxon>Pseudomonadati</taxon>
        <taxon>Bacteroidota</taxon>
        <taxon>Flavobacteriia</taxon>
        <taxon>Flavobacteriales</taxon>
        <taxon>Flavobacteriaceae</taxon>
        <taxon>Mesonia</taxon>
    </lineage>
</organism>
<dbReference type="EMBL" id="JBHULZ010000008">
    <property type="protein sequence ID" value="MFD2696810.1"/>
    <property type="molecule type" value="Genomic_DNA"/>
</dbReference>
<protein>
    <submittedName>
        <fullName evidence="3">Uncharacterized protein</fullName>
    </submittedName>
</protein>
<sequence>MAKIYYLISLLFICGWQLSAQNTNIRALQLVEMAKEKLDKNYEFNQVNFDFIYQENKDELIDELQIEIKKHSELGAQATKQLQRKVEKLIDKEPSLTNQYKTLTQGKASITNKKLQFNDFTKKVKGGDSIGFISPTTPIYEILTEQLDKDDTYQLKSGMFTCQENANLNQCNNYTANTENLKLDIEEGLEDSNLTSRKFAYDFLYQTNNYDYSIKSIKELDSTAIAEIEFNPKKENASYTGSMHIDLKTQAIVKLNYRLLPGHTTASFNAKFLLGFKTVTTELDKTIVYQKLANGKYFPAHLIIYKTKKLWGNRTIKLKGNKSNNRLKLEFTKGSKEKIKQEMLFNQATPMAQSSSDLK</sequence>
<comment type="caution">
    <text evidence="3">The sequence shown here is derived from an EMBL/GenBank/DDBJ whole genome shotgun (WGS) entry which is preliminary data.</text>
</comment>
<evidence type="ECO:0000256" key="1">
    <source>
        <dbReference type="SAM" id="Coils"/>
    </source>
</evidence>
<evidence type="ECO:0000313" key="4">
    <source>
        <dbReference type="Proteomes" id="UP001597357"/>
    </source>
</evidence>
<evidence type="ECO:0000313" key="3">
    <source>
        <dbReference type="EMBL" id="MFD2696810.1"/>
    </source>
</evidence>
<dbReference type="RefSeq" id="WP_379043526.1">
    <property type="nucleotide sequence ID" value="NZ_JBHULZ010000008.1"/>
</dbReference>
<proteinExistence type="predicted"/>
<keyword evidence="4" id="KW-1185">Reference proteome</keyword>
<gene>
    <name evidence="3" type="ORF">ACFSQ0_02295</name>
</gene>
<feature type="signal peptide" evidence="2">
    <location>
        <begin position="1"/>
        <end position="20"/>
    </location>
</feature>